<comment type="caution">
    <text evidence="1">The sequence shown here is derived from an EMBL/GenBank/DDBJ whole genome shotgun (WGS) entry which is preliminary data.</text>
</comment>
<evidence type="ECO:0000313" key="1">
    <source>
        <dbReference type="EMBL" id="KKK67067.1"/>
    </source>
</evidence>
<dbReference type="GO" id="GO:0000160">
    <property type="term" value="P:phosphorelay signal transduction system"/>
    <property type="evidence" value="ECO:0007669"/>
    <property type="project" value="InterPro"/>
</dbReference>
<accession>A0A0F8XD15</accession>
<dbReference type="SUPFAM" id="SSF47226">
    <property type="entry name" value="Histidine-containing phosphotransfer domain, HPT domain"/>
    <property type="match status" value="1"/>
</dbReference>
<dbReference type="EMBL" id="LAZR01059784">
    <property type="protein sequence ID" value="KKK67067.1"/>
    <property type="molecule type" value="Genomic_DNA"/>
</dbReference>
<gene>
    <name evidence="1" type="ORF">LCGC14_2957770</name>
</gene>
<name>A0A0F8XD15_9ZZZZ</name>
<organism evidence="1">
    <name type="scientific">marine sediment metagenome</name>
    <dbReference type="NCBI Taxonomy" id="412755"/>
    <lineage>
        <taxon>unclassified sequences</taxon>
        <taxon>metagenomes</taxon>
        <taxon>ecological metagenomes</taxon>
    </lineage>
</organism>
<dbReference type="InterPro" id="IPR036641">
    <property type="entry name" value="HPT_dom_sf"/>
</dbReference>
<protein>
    <submittedName>
        <fullName evidence="1">Uncharacterized protein</fullName>
    </submittedName>
</protein>
<sequence>MIEPVDADTLRRLADELGDGGDGAVRTLVGTYLTELPKRRAAIERGLAGGDSQTVYE</sequence>
<feature type="non-terminal residue" evidence="1">
    <location>
        <position position="57"/>
    </location>
</feature>
<proteinExistence type="predicted"/>
<dbReference type="AlphaFoldDB" id="A0A0F8XD15"/>
<reference evidence="1" key="1">
    <citation type="journal article" date="2015" name="Nature">
        <title>Complex archaea that bridge the gap between prokaryotes and eukaryotes.</title>
        <authorList>
            <person name="Spang A."/>
            <person name="Saw J.H."/>
            <person name="Jorgensen S.L."/>
            <person name="Zaremba-Niedzwiedzka K."/>
            <person name="Martijn J."/>
            <person name="Lind A.E."/>
            <person name="van Eijk R."/>
            <person name="Schleper C."/>
            <person name="Guy L."/>
            <person name="Ettema T.J."/>
        </authorList>
    </citation>
    <scope>NUCLEOTIDE SEQUENCE</scope>
</reference>